<dbReference type="AlphaFoldDB" id="A0A368BQB0"/>
<keyword evidence="4" id="KW-0378">Hydrolase</keyword>
<feature type="domain" description="Endoribonuclease YicC-like N-terminal" evidence="6">
    <location>
        <begin position="12"/>
        <end position="158"/>
    </location>
</feature>
<evidence type="ECO:0000313" key="8">
    <source>
        <dbReference type="EMBL" id="RCL39473.1"/>
    </source>
</evidence>
<dbReference type="PANTHER" id="PTHR30636:SF3">
    <property type="entry name" value="UPF0701 PROTEIN YICC"/>
    <property type="match status" value="1"/>
</dbReference>
<gene>
    <name evidence="8" type="ORF">DBW98_01095</name>
</gene>
<evidence type="ECO:0000259" key="7">
    <source>
        <dbReference type="Pfam" id="PF08340"/>
    </source>
</evidence>
<evidence type="ECO:0000256" key="5">
    <source>
        <dbReference type="ARBA" id="ARBA00035648"/>
    </source>
</evidence>
<keyword evidence="3" id="KW-0255">Endonuclease</keyword>
<protein>
    <submittedName>
        <fullName evidence="8">DUF1732 domain-containing protein</fullName>
    </submittedName>
</protein>
<organism evidence="8 9">
    <name type="scientific">SAR86 cluster bacterium</name>
    <dbReference type="NCBI Taxonomy" id="2030880"/>
    <lineage>
        <taxon>Bacteria</taxon>
        <taxon>Pseudomonadati</taxon>
        <taxon>Pseudomonadota</taxon>
        <taxon>Gammaproteobacteria</taxon>
        <taxon>SAR86 cluster</taxon>
    </lineage>
</organism>
<dbReference type="InterPro" id="IPR013551">
    <property type="entry name" value="YicC-like_C"/>
</dbReference>
<dbReference type="Pfam" id="PF03755">
    <property type="entry name" value="YicC-like_N"/>
    <property type="match status" value="1"/>
</dbReference>
<evidence type="ECO:0000259" key="6">
    <source>
        <dbReference type="Pfam" id="PF03755"/>
    </source>
</evidence>
<reference evidence="8 9" key="1">
    <citation type="journal article" date="2018" name="Microbiome">
        <title>Fine metagenomic profile of the Mediterranean stratified and mixed water columns revealed by assembly and recruitment.</title>
        <authorList>
            <person name="Haro-Moreno J.M."/>
            <person name="Lopez-Perez M."/>
            <person name="De La Torre J.R."/>
            <person name="Picazo A."/>
            <person name="Camacho A."/>
            <person name="Rodriguez-Valera F."/>
        </authorList>
    </citation>
    <scope>NUCLEOTIDE SEQUENCE [LARGE SCALE GENOMIC DNA]</scope>
    <source>
        <strain evidence="8">MED-G84</strain>
    </source>
</reference>
<dbReference type="GO" id="GO:0004521">
    <property type="term" value="F:RNA endonuclease activity"/>
    <property type="evidence" value="ECO:0007669"/>
    <property type="project" value="InterPro"/>
</dbReference>
<evidence type="ECO:0000256" key="1">
    <source>
        <dbReference type="ARBA" id="ARBA00001968"/>
    </source>
</evidence>
<evidence type="ECO:0000256" key="2">
    <source>
        <dbReference type="ARBA" id="ARBA00022722"/>
    </source>
</evidence>
<dbReference type="GO" id="GO:0016787">
    <property type="term" value="F:hydrolase activity"/>
    <property type="evidence" value="ECO:0007669"/>
    <property type="project" value="UniProtKB-KW"/>
</dbReference>
<name>A0A368BQB0_9GAMM</name>
<evidence type="ECO:0000313" key="9">
    <source>
        <dbReference type="Proteomes" id="UP000253032"/>
    </source>
</evidence>
<dbReference type="InterPro" id="IPR013527">
    <property type="entry name" value="YicC-like_N"/>
</dbReference>
<sequence length="292" mass="33784">MNVMELENKMFYSMTGYGAGQATSKKMEVLCEIKSVNNRFIDISFRGYSLPNDLEEYIKNQIKKKFLRGSFEIKIHDNFQSEHSYELNLQSINNLKKTLKASKDFKHLNLKLSDLRDIPGLLAVQTSKKDISFLGKKAINIAIKNLVESRAREGKKTEKIILAKTLFLKNAHRRLQKSASSLLKHRTSTIKKKFIQKNIDISKDEIANELSNIALKHDIAEELERISFHLESLNKLFMLKNAHGKKMDFILQELFREVNTLSVKIEKSDLKDLALTMKLKVEELREQAQNLE</sequence>
<dbReference type="InterPro" id="IPR005229">
    <property type="entry name" value="YicC/YloC-like"/>
</dbReference>
<comment type="similarity">
    <text evidence="5">Belongs to the YicC/YloC family.</text>
</comment>
<comment type="cofactor">
    <cofactor evidence="1">
        <name>a divalent metal cation</name>
        <dbReference type="ChEBI" id="CHEBI:60240"/>
    </cofactor>
</comment>
<evidence type="ECO:0000256" key="4">
    <source>
        <dbReference type="ARBA" id="ARBA00022801"/>
    </source>
</evidence>
<dbReference type="PANTHER" id="PTHR30636">
    <property type="entry name" value="UPF0701 PROTEIN YICC"/>
    <property type="match status" value="1"/>
</dbReference>
<dbReference type="EMBL" id="QOPC01000003">
    <property type="protein sequence ID" value="RCL39473.1"/>
    <property type="molecule type" value="Genomic_DNA"/>
</dbReference>
<comment type="caution">
    <text evidence="8">The sequence shown here is derived from an EMBL/GenBank/DDBJ whole genome shotgun (WGS) entry which is preliminary data.</text>
</comment>
<accession>A0A368BQB0</accession>
<feature type="domain" description="Endoribonuclease YicC-like C-terminal" evidence="7">
    <location>
        <begin position="181"/>
        <end position="292"/>
    </location>
</feature>
<keyword evidence="2" id="KW-0540">Nuclease</keyword>
<dbReference type="Proteomes" id="UP000253032">
    <property type="component" value="Unassembled WGS sequence"/>
</dbReference>
<evidence type="ECO:0000256" key="3">
    <source>
        <dbReference type="ARBA" id="ARBA00022759"/>
    </source>
</evidence>
<proteinExistence type="inferred from homology"/>
<dbReference type="Pfam" id="PF08340">
    <property type="entry name" value="YicC-like_C"/>
    <property type="match status" value="1"/>
</dbReference>